<sequence length="279" mass="32096">MNKRSRNPWLIYFIHVLIAAIVILPLAFGFVSSFRHLDDIFRYMSPVTWKTFIPTNLTLEAYVNLFSIRGFGRVLFNTFFVTTLTVIFGLFVCSLAAFGLSVFNFKGRNIIFVIVLLTFMIPEESIAIPLYRLVDSLGWINTYYALIVPGIANGLVIFLYRQFFMDIPKPLLEAARMDGASWFKIYWSIVMPLSKPVTVTASLLIFIQQWESFMWPLIATRTQEYRVIQVALSHLRTETGTYWNELFAAALISVIIPVLILLPLQRYFVQGITNTSTKD</sequence>
<evidence type="ECO:0000259" key="8">
    <source>
        <dbReference type="PROSITE" id="PS50928"/>
    </source>
</evidence>
<reference evidence="9 10" key="1">
    <citation type="submission" date="2023-07" db="EMBL/GenBank/DDBJ databases">
        <title>Genomic Encyclopedia of Type Strains, Phase IV (KMG-IV): sequencing the most valuable type-strain genomes for metagenomic binning, comparative biology and taxonomic classification.</title>
        <authorList>
            <person name="Goeker M."/>
        </authorList>
    </citation>
    <scope>NUCLEOTIDE SEQUENCE [LARGE SCALE GENOMIC DNA]</scope>
    <source>
        <strain evidence="9 10">DSM 9768</strain>
    </source>
</reference>
<organism evidence="9 10">
    <name type="scientific">Evansella vedderi</name>
    <dbReference type="NCBI Taxonomy" id="38282"/>
    <lineage>
        <taxon>Bacteria</taxon>
        <taxon>Bacillati</taxon>
        <taxon>Bacillota</taxon>
        <taxon>Bacilli</taxon>
        <taxon>Bacillales</taxon>
        <taxon>Bacillaceae</taxon>
        <taxon>Evansella</taxon>
    </lineage>
</organism>
<accession>A0ABT9ZP02</accession>
<evidence type="ECO:0000313" key="10">
    <source>
        <dbReference type="Proteomes" id="UP001230005"/>
    </source>
</evidence>
<keyword evidence="6 7" id="KW-0472">Membrane</keyword>
<dbReference type="EMBL" id="JAUSUG010000001">
    <property type="protein sequence ID" value="MDQ0252952.1"/>
    <property type="molecule type" value="Genomic_DNA"/>
</dbReference>
<keyword evidence="9" id="KW-0762">Sugar transport</keyword>
<feature type="transmembrane region" description="Helical" evidence="7">
    <location>
        <begin position="185"/>
        <end position="207"/>
    </location>
</feature>
<name>A0ABT9ZP02_9BACI</name>
<keyword evidence="10" id="KW-1185">Reference proteome</keyword>
<protein>
    <submittedName>
        <fullName evidence="9">Multiple sugar transport system permease protein/putative chitobiose transport system permease protein</fullName>
    </submittedName>
</protein>
<evidence type="ECO:0000256" key="4">
    <source>
        <dbReference type="ARBA" id="ARBA00022692"/>
    </source>
</evidence>
<evidence type="ECO:0000256" key="3">
    <source>
        <dbReference type="ARBA" id="ARBA00022475"/>
    </source>
</evidence>
<feature type="transmembrane region" description="Helical" evidence="7">
    <location>
        <begin position="246"/>
        <end position="264"/>
    </location>
</feature>
<dbReference type="Gene3D" id="1.10.3720.10">
    <property type="entry name" value="MetI-like"/>
    <property type="match status" value="1"/>
</dbReference>
<proteinExistence type="inferred from homology"/>
<evidence type="ECO:0000256" key="5">
    <source>
        <dbReference type="ARBA" id="ARBA00022989"/>
    </source>
</evidence>
<comment type="subcellular location">
    <subcellularLocation>
        <location evidence="1 7">Cell membrane</location>
        <topology evidence="1 7">Multi-pass membrane protein</topology>
    </subcellularLocation>
</comment>
<dbReference type="RefSeq" id="WP_307320960.1">
    <property type="nucleotide sequence ID" value="NZ_JAUSUG010000001.1"/>
</dbReference>
<gene>
    <name evidence="9" type="ORF">J2S74_000324</name>
</gene>
<dbReference type="Pfam" id="PF00528">
    <property type="entry name" value="BPD_transp_1"/>
    <property type="match status" value="1"/>
</dbReference>
<comment type="caution">
    <text evidence="9">The sequence shown here is derived from an EMBL/GenBank/DDBJ whole genome shotgun (WGS) entry which is preliminary data.</text>
</comment>
<feature type="transmembrane region" description="Helical" evidence="7">
    <location>
        <begin position="110"/>
        <end position="131"/>
    </location>
</feature>
<dbReference type="InterPro" id="IPR000515">
    <property type="entry name" value="MetI-like"/>
</dbReference>
<comment type="similarity">
    <text evidence="7">Belongs to the binding-protein-dependent transport system permease family.</text>
</comment>
<keyword evidence="5 7" id="KW-1133">Transmembrane helix</keyword>
<evidence type="ECO:0000256" key="6">
    <source>
        <dbReference type="ARBA" id="ARBA00023136"/>
    </source>
</evidence>
<feature type="transmembrane region" description="Helical" evidence="7">
    <location>
        <begin position="143"/>
        <end position="164"/>
    </location>
</feature>
<keyword evidence="4 7" id="KW-0812">Transmembrane</keyword>
<dbReference type="Proteomes" id="UP001230005">
    <property type="component" value="Unassembled WGS sequence"/>
</dbReference>
<dbReference type="PANTHER" id="PTHR43744">
    <property type="entry name" value="ABC TRANSPORTER PERMEASE PROTEIN MG189-RELATED-RELATED"/>
    <property type="match status" value="1"/>
</dbReference>
<keyword evidence="3" id="KW-1003">Cell membrane</keyword>
<keyword evidence="2 7" id="KW-0813">Transport</keyword>
<feature type="transmembrane region" description="Helical" evidence="7">
    <location>
        <begin position="74"/>
        <end position="98"/>
    </location>
</feature>
<evidence type="ECO:0000256" key="7">
    <source>
        <dbReference type="RuleBase" id="RU363032"/>
    </source>
</evidence>
<dbReference type="PANTHER" id="PTHR43744:SF12">
    <property type="entry name" value="ABC TRANSPORTER PERMEASE PROTEIN MG189-RELATED"/>
    <property type="match status" value="1"/>
</dbReference>
<evidence type="ECO:0000256" key="2">
    <source>
        <dbReference type="ARBA" id="ARBA00022448"/>
    </source>
</evidence>
<evidence type="ECO:0000256" key="1">
    <source>
        <dbReference type="ARBA" id="ARBA00004651"/>
    </source>
</evidence>
<evidence type="ECO:0000313" key="9">
    <source>
        <dbReference type="EMBL" id="MDQ0252952.1"/>
    </source>
</evidence>
<dbReference type="SUPFAM" id="SSF161098">
    <property type="entry name" value="MetI-like"/>
    <property type="match status" value="1"/>
</dbReference>
<dbReference type="PROSITE" id="PS50928">
    <property type="entry name" value="ABC_TM1"/>
    <property type="match status" value="1"/>
</dbReference>
<feature type="transmembrane region" description="Helical" evidence="7">
    <location>
        <begin position="12"/>
        <end position="34"/>
    </location>
</feature>
<feature type="domain" description="ABC transmembrane type-1" evidence="8">
    <location>
        <begin position="75"/>
        <end position="264"/>
    </location>
</feature>
<dbReference type="CDD" id="cd06261">
    <property type="entry name" value="TM_PBP2"/>
    <property type="match status" value="1"/>
</dbReference>
<dbReference type="InterPro" id="IPR035906">
    <property type="entry name" value="MetI-like_sf"/>
</dbReference>